<dbReference type="InterPro" id="IPR016461">
    <property type="entry name" value="COMT-like"/>
</dbReference>
<feature type="region of interest" description="Disordered" evidence="5">
    <location>
        <begin position="402"/>
        <end position="446"/>
    </location>
</feature>
<keyword evidence="4" id="KW-0175">Coiled coil</keyword>
<proteinExistence type="predicted"/>
<dbReference type="InterPro" id="IPR029063">
    <property type="entry name" value="SAM-dependent_MTases_sf"/>
</dbReference>
<feature type="coiled-coil region" evidence="4">
    <location>
        <begin position="771"/>
        <end position="830"/>
    </location>
</feature>
<name>A0A0B8MYR4_TALPI</name>
<keyword evidence="9" id="KW-1185">Reference proteome</keyword>
<protein>
    <submittedName>
        <fullName evidence="8">Uncharacterized protein</fullName>
    </submittedName>
</protein>
<evidence type="ECO:0000256" key="1">
    <source>
        <dbReference type="ARBA" id="ARBA00022603"/>
    </source>
</evidence>
<evidence type="ECO:0000313" key="9">
    <source>
        <dbReference type="Proteomes" id="UP000053095"/>
    </source>
</evidence>
<feature type="domain" description="O-methyltransferase C-terminal" evidence="6">
    <location>
        <begin position="207"/>
        <end position="348"/>
    </location>
</feature>
<feature type="compositionally biased region" description="Basic and acidic residues" evidence="5">
    <location>
        <begin position="418"/>
        <end position="429"/>
    </location>
</feature>
<accession>A0A0B8MYR4</accession>
<dbReference type="Pfam" id="PF25545">
    <property type="entry name" value="DUF7924"/>
    <property type="match status" value="1"/>
</dbReference>
<dbReference type="Proteomes" id="UP000053095">
    <property type="component" value="Unassembled WGS sequence"/>
</dbReference>
<evidence type="ECO:0000256" key="2">
    <source>
        <dbReference type="ARBA" id="ARBA00022679"/>
    </source>
</evidence>
<dbReference type="AlphaFoldDB" id="A0A0B8MYR4"/>
<evidence type="ECO:0000313" key="8">
    <source>
        <dbReference type="EMBL" id="GAM43349.1"/>
    </source>
</evidence>
<feature type="compositionally biased region" description="Polar residues" evidence="5">
    <location>
        <begin position="430"/>
        <end position="440"/>
    </location>
</feature>
<reference evidence="9" key="1">
    <citation type="journal article" date="2015" name="Genome Announc.">
        <title>Draft genome sequence of Talaromyces cellulolyticus strain Y-94, a source of lignocellulosic biomass-degrading enzymes.</title>
        <authorList>
            <person name="Fujii T."/>
            <person name="Koike H."/>
            <person name="Sawayama S."/>
            <person name="Yano S."/>
            <person name="Inoue H."/>
        </authorList>
    </citation>
    <scope>NUCLEOTIDE SEQUENCE [LARGE SCALE GENOMIC DNA]</scope>
    <source>
        <strain evidence="9">Y-94</strain>
    </source>
</reference>
<dbReference type="InterPro" id="IPR057684">
    <property type="entry name" value="DUF7924"/>
</dbReference>
<dbReference type="PROSITE" id="PS51683">
    <property type="entry name" value="SAM_OMT_II"/>
    <property type="match status" value="1"/>
</dbReference>
<evidence type="ECO:0000259" key="6">
    <source>
        <dbReference type="Pfam" id="PF00891"/>
    </source>
</evidence>
<dbReference type="Pfam" id="PF00891">
    <property type="entry name" value="Methyltransf_2"/>
    <property type="match status" value="1"/>
</dbReference>
<dbReference type="Gene3D" id="3.40.50.150">
    <property type="entry name" value="Vaccinia Virus protein VP39"/>
    <property type="match status" value="1"/>
</dbReference>
<dbReference type="InterPro" id="IPR001077">
    <property type="entry name" value="COMT_C"/>
</dbReference>
<dbReference type="GO" id="GO:0008171">
    <property type="term" value="F:O-methyltransferase activity"/>
    <property type="evidence" value="ECO:0007669"/>
    <property type="project" value="InterPro"/>
</dbReference>
<evidence type="ECO:0000256" key="4">
    <source>
        <dbReference type="SAM" id="Coils"/>
    </source>
</evidence>
<dbReference type="SUPFAM" id="SSF53335">
    <property type="entry name" value="S-adenosyl-L-methionine-dependent methyltransferases"/>
    <property type="match status" value="1"/>
</dbReference>
<dbReference type="PANTHER" id="PTHR43712">
    <property type="entry name" value="PUTATIVE (AFU_ORTHOLOGUE AFUA_4G14580)-RELATED"/>
    <property type="match status" value="1"/>
</dbReference>
<dbReference type="GO" id="GO:0032259">
    <property type="term" value="P:methylation"/>
    <property type="evidence" value="ECO:0007669"/>
    <property type="project" value="UniProtKB-KW"/>
</dbReference>
<evidence type="ECO:0000256" key="5">
    <source>
        <dbReference type="SAM" id="MobiDB-lite"/>
    </source>
</evidence>
<evidence type="ECO:0000259" key="7">
    <source>
        <dbReference type="Pfam" id="PF25545"/>
    </source>
</evidence>
<sequence length="833" mass="95404">MADKVRLTQLATDIQKAVDAYDPKDMSSHRKIQTALETMQSMICPPEIVMIEQRFRYTNYRFTLSKARVMRMITAIGWASETGNQTYTANAYTICQTQSGAEGGFIISAGQRNEMLFPLAAKMRQYLQQEKPCNMSATTTPSAYDFAMGETVWETLKKNVQWKKGFDDSMTYRNNVVSVPWHVKYPFEQRIVQATSSSPRQAGKNMVIVDIGGNQGVDLDRFASSFPDLECDLVLQDLPETLSQLREKGARLDARIRMMEYDFFTAQPLRGADIYYLKSVLHDWNDSSSLKILSNTAKAMTSTSRLLINEMVLSDTNESLLRAEMDMLMLFLCNGMERTKSQWEELLGKVEPPLKIVGVWNVERDEQSVIENPINLERQEKTFTDASTERIAGIFQWIPPPSGVDELDKMSQPASKRSRSESISTDRGRAQTVSSEGSESTSDRDANSAAYKAVNYPTILETKGCFMRRSSAGPIPEDIAFCERLLQQPTETPHGTLFNDEYVQDFHDSLQNRSQARLLVDLHPLLIPSAENQFIQGKEYLKNVIDGYNDPWVKTEPIYGPKPQPDHARGLKWSTFSESQRRKLGIKPDAKSLYAVRDDMYFPYLTAEIKCGNQALEFADRPNMHSMCIALRAIVSLSQVAGCPEKVHRRILGFSISHELNSLGIYACYPEVDDGKTSYFRWPVAQFNIWKEDKWACYRFVENLDREFLLLHTDRLMQFLEDVPDPEDYPFSVDVDDDSQALPISWQERSGLRRATSSQGRGLQPELRMMVQTMQQQLKKQEKLLTEQKEREEKLLAEQREREEKLLAQLEQQRKEQNALQEKLLALLEQKIS</sequence>
<keyword evidence="2" id="KW-0808">Transferase</keyword>
<feature type="domain" description="DUF7924" evidence="7">
    <location>
        <begin position="503"/>
        <end position="719"/>
    </location>
</feature>
<dbReference type="PANTHER" id="PTHR43712:SF11">
    <property type="entry name" value="O-METHYLTRANSFERASE (AFU_ORTHOLOGUE AFUA_2G17820)-RELATED"/>
    <property type="match status" value="1"/>
</dbReference>
<keyword evidence="1" id="KW-0489">Methyltransferase</keyword>
<organism evidence="8 9">
    <name type="scientific">Talaromyces pinophilus</name>
    <name type="common">Penicillium pinophilum</name>
    <dbReference type="NCBI Taxonomy" id="128442"/>
    <lineage>
        <taxon>Eukaryota</taxon>
        <taxon>Fungi</taxon>
        <taxon>Dikarya</taxon>
        <taxon>Ascomycota</taxon>
        <taxon>Pezizomycotina</taxon>
        <taxon>Eurotiomycetes</taxon>
        <taxon>Eurotiomycetidae</taxon>
        <taxon>Eurotiales</taxon>
        <taxon>Trichocomaceae</taxon>
        <taxon>Talaromyces</taxon>
        <taxon>Talaromyces sect. Talaromyces</taxon>
    </lineage>
</organism>
<evidence type="ECO:0000256" key="3">
    <source>
        <dbReference type="ARBA" id="ARBA00022691"/>
    </source>
</evidence>
<gene>
    <name evidence="8" type="ORF">TCE0_047f18085</name>
</gene>
<keyword evidence="3" id="KW-0949">S-adenosyl-L-methionine</keyword>
<dbReference type="EMBL" id="DF933843">
    <property type="protein sequence ID" value="GAM43349.1"/>
    <property type="molecule type" value="Genomic_DNA"/>
</dbReference>